<dbReference type="PANTHER" id="PTHR36930">
    <property type="entry name" value="METAL-SULFUR CLUSTER BIOSYNTHESIS PROTEINS YUAD-RELATED"/>
    <property type="match status" value="1"/>
</dbReference>
<gene>
    <name evidence="2" type="ORF">EDC37_10867</name>
</gene>
<reference evidence="2 3" key="1">
    <citation type="submission" date="2019-03" db="EMBL/GenBank/DDBJ databases">
        <title>Genomic Encyclopedia of Type Strains, Phase IV (KMG-IV): sequencing the most valuable type-strain genomes for metagenomic binning, comparative biology and taxonomic classification.</title>
        <authorList>
            <person name="Goeker M."/>
        </authorList>
    </citation>
    <scope>NUCLEOTIDE SEQUENCE [LARGE SCALE GENOMIC DNA]</scope>
    <source>
        <strain evidence="2 3">DSM 20467</strain>
    </source>
</reference>
<accession>A0A4R3K839</accession>
<dbReference type="InterPro" id="IPR011037">
    <property type="entry name" value="Pyrv_Knase-like_insert_dom_sf"/>
</dbReference>
<dbReference type="OrthoDB" id="9784492at2"/>
<comment type="caution">
    <text evidence="2">The sequence shown here is derived from an EMBL/GenBank/DDBJ whole genome shotgun (WGS) entry which is preliminary data.</text>
</comment>
<dbReference type="PROSITE" id="PS51340">
    <property type="entry name" value="MOSC"/>
    <property type="match status" value="1"/>
</dbReference>
<evidence type="ECO:0000313" key="2">
    <source>
        <dbReference type="EMBL" id="TCS79008.1"/>
    </source>
</evidence>
<proteinExistence type="predicted"/>
<name>A0A4R3K839_9FIRM</name>
<dbReference type="InterPro" id="IPR005302">
    <property type="entry name" value="MoCF_Sase_C"/>
</dbReference>
<dbReference type="Proteomes" id="UP000295188">
    <property type="component" value="Unassembled WGS sequence"/>
</dbReference>
<dbReference type="GO" id="GO:0003824">
    <property type="term" value="F:catalytic activity"/>
    <property type="evidence" value="ECO:0007669"/>
    <property type="project" value="InterPro"/>
</dbReference>
<dbReference type="EMBL" id="SMAA01000008">
    <property type="protein sequence ID" value="TCS79008.1"/>
    <property type="molecule type" value="Genomic_DNA"/>
</dbReference>
<dbReference type="RefSeq" id="WP_132549421.1">
    <property type="nucleotide sequence ID" value="NZ_SMAA01000008.1"/>
</dbReference>
<keyword evidence="3" id="KW-1185">Reference proteome</keyword>
<organism evidence="2 3">
    <name type="scientific">Pectinatus cerevisiiphilus</name>
    <dbReference type="NCBI Taxonomy" id="86956"/>
    <lineage>
        <taxon>Bacteria</taxon>
        <taxon>Bacillati</taxon>
        <taxon>Bacillota</taxon>
        <taxon>Negativicutes</taxon>
        <taxon>Selenomonadales</taxon>
        <taxon>Selenomonadaceae</taxon>
        <taxon>Pectinatus</taxon>
    </lineage>
</organism>
<dbReference type="InterPro" id="IPR052716">
    <property type="entry name" value="MOSC_domain"/>
</dbReference>
<dbReference type="AlphaFoldDB" id="A0A4R3K839"/>
<dbReference type="GO" id="GO:0030170">
    <property type="term" value="F:pyridoxal phosphate binding"/>
    <property type="evidence" value="ECO:0007669"/>
    <property type="project" value="InterPro"/>
</dbReference>
<dbReference type="Gene3D" id="2.40.33.20">
    <property type="entry name" value="PK beta-barrel domain-like"/>
    <property type="match status" value="1"/>
</dbReference>
<dbReference type="Pfam" id="PF03473">
    <property type="entry name" value="MOSC"/>
    <property type="match status" value="1"/>
</dbReference>
<evidence type="ECO:0000313" key="3">
    <source>
        <dbReference type="Proteomes" id="UP000295188"/>
    </source>
</evidence>
<evidence type="ECO:0000259" key="1">
    <source>
        <dbReference type="PROSITE" id="PS51340"/>
    </source>
</evidence>
<feature type="domain" description="MOSC" evidence="1">
    <location>
        <begin position="18"/>
        <end position="144"/>
    </location>
</feature>
<dbReference type="PANTHER" id="PTHR36930:SF1">
    <property type="entry name" value="MOSC DOMAIN-CONTAINING PROTEIN"/>
    <property type="match status" value="1"/>
</dbReference>
<dbReference type="SUPFAM" id="SSF50800">
    <property type="entry name" value="PK beta-barrel domain-like"/>
    <property type="match status" value="1"/>
</dbReference>
<sequence>MGKIIAVCISPHRGTVKNAVAQAKIIPNFGLENDAHAGTWHRQISLLANEAVRAFSNEYKLNLAAGAFGENLLVEGIDLKHLPIGTKLKCSADILLEVTQIGKTCHLGCDIQKRTGKCIMPHEGIFARVLNGGTVQPGDIITVLPA</sequence>
<protein>
    <submittedName>
        <fullName evidence="2">MOSC domain-containing protein</fullName>
    </submittedName>
</protein>
<dbReference type="GO" id="GO:0030151">
    <property type="term" value="F:molybdenum ion binding"/>
    <property type="evidence" value="ECO:0007669"/>
    <property type="project" value="InterPro"/>
</dbReference>